<gene>
    <name evidence="2" type="ordered locus">Cfla_3617</name>
</gene>
<dbReference type="SMART" id="SM00860">
    <property type="entry name" value="SMI1_KNR4"/>
    <property type="match status" value="1"/>
</dbReference>
<proteinExistence type="predicted"/>
<dbReference type="SUPFAM" id="SSF160631">
    <property type="entry name" value="SMI1/KNR4-like"/>
    <property type="match status" value="1"/>
</dbReference>
<accession>D5UDN2</accession>
<dbReference type="KEGG" id="cfl:Cfla_3617"/>
<evidence type="ECO:0000259" key="1">
    <source>
        <dbReference type="SMART" id="SM00860"/>
    </source>
</evidence>
<protein>
    <submittedName>
        <fullName evidence="2">Cell wall assembly/cell proliferation coordinating protein, KNR4-like protein</fullName>
    </submittedName>
</protein>
<dbReference type="HOGENOM" id="CLU_124815_0_0_11"/>
<dbReference type="EMBL" id="CP001964">
    <property type="protein sequence ID" value="ADG76488.1"/>
    <property type="molecule type" value="Genomic_DNA"/>
</dbReference>
<keyword evidence="3" id="KW-1185">Reference proteome</keyword>
<dbReference type="Proteomes" id="UP000000849">
    <property type="component" value="Chromosome"/>
</dbReference>
<organism evidence="2 3">
    <name type="scientific">Cellulomonas flavigena (strain ATCC 482 / DSM 20109 / BCRC 11376 / JCM 18109 / NBRC 3775 / NCIMB 8073 / NRS 134)</name>
    <dbReference type="NCBI Taxonomy" id="446466"/>
    <lineage>
        <taxon>Bacteria</taxon>
        <taxon>Bacillati</taxon>
        <taxon>Actinomycetota</taxon>
        <taxon>Actinomycetes</taxon>
        <taxon>Micrococcales</taxon>
        <taxon>Cellulomonadaceae</taxon>
        <taxon>Cellulomonas</taxon>
    </lineage>
</organism>
<dbReference type="Gene3D" id="3.40.1580.10">
    <property type="entry name" value="SMI1/KNR4-like"/>
    <property type="match status" value="1"/>
</dbReference>
<sequence>MAPVTEPPAANTPTPDDATRRLFAGVDLDDFWDDSAYALAEYVGARPSDELVASVEAELGYRLPASYVALMRWHNGGTPRLTACPTPAEACLADDEVELTGIMGIGRDRRCSVAGEAGSRFWIEEWGYPPLGVYVADCPSAGHDMIAFDYRGCGPDGEPRVVHVDQERDYRVTVLAPDFVTFVRSLRPADDFGIA</sequence>
<evidence type="ECO:0000313" key="2">
    <source>
        <dbReference type="EMBL" id="ADG76488.1"/>
    </source>
</evidence>
<evidence type="ECO:0000313" key="3">
    <source>
        <dbReference type="Proteomes" id="UP000000849"/>
    </source>
</evidence>
<name>D5UDN2_CELFN</name>
<dbReference type="AlphaFoldDB" id="D5UDN2"/>
<dbReference type="eggNOG" id="COG0457">
    <property type="taxonomic scope" value="Bacteria"/>
</dbReference>
<dbReference type="OrthoDB" id="4827574at2"/>
<dbReference type="InterPro" id="IPR037883">
    <property type="entry name" value="Knr4/Smi1-like_sf"/>
</dbReference>
<dbReference type="InterPro" id="IPR018958">
    <property type="entry name" value="Knr4/Smi1-like_dom"/>
</dbReference>
<dbReference type="STRING" id="446466.Cfla_3617"/>
<dbReference type="Pfam" id="PF09346">
    <property type="entry name" value="SMI1_KNR4"/>
    <property type="match status" value="1"/>
</dbReference>
<feature type="domain" description="Knr4/Smi1-like" evidence="1">
    <location>
        <begin position="46"/>
        <end position="185"/>
    </location>
</feature>
<reference evidence="2 3" key="1">
    <citation type="journal article" date="2010" name="Stand. Genomic Sci.">
        <title>Complete genome sequence of Cellulomonas flavigena type strain (134).</title>
        <authorList>
            <person name="Abt B."/>
            <person name="Foster B."/>
            <person name="Lapidus A."/>
            <person name="Clum A."/>
            <person name="Sun H."/>
            <person name="Pukall R."/>
            <person name="Lucas S."/>
            <person name="Glavina Del Rio T."/>
            <person name="Nolan M."/>
            <person name="Tice H."/>
            <person name="Cheng J.F."/>
            <person name="Pitluck S."/>
            <person name="Liolios K."/>
            <person name="Ivanova N."/>
            <person name="Mavromatis K."/>
            <person name="Ovchinnikova G."/>
            <person name="Pati A."/>
            <person name="Goodwin L."/>
            <person name="Chen A."/>
            <person name="Palaniappan K."/>
            <person name="Land M."/>
            <person name="Hauser L."/>
            <person name="Chang Y.J."/>
            <person name="Jeffries C.D."/>
            <person name="Rohde M."/>
            <person name="Goker M."/>
            <person name="Woyke T."/>
            <person name="Bristow J."/>
            <person name="Eisen J.A."/>
            <person name="Markowitz V."/>
            <person name="Hugenholtz P."/>
            <person name="Kyrpides N.C."/>
            <person name="Klenk H.P."/>
        </authorList>
    </citation>
    <scope>NUCLEOTIDE SEQUENCE [LARGE SCALE GENOMIC DNA]</scope>
    <source>
        <strain evidence="3">ATCC 482 / DSM 20109 / BCRC 11376 / JCM 18109 / NBRC 3775 / NCIMB 8073 / NRS 134</strain>
    </source>
</reference>